<reference evidence="1" key="2">
    <citation type="submission" date="2021-04" db="EMBL/GenBank/DDBJ databases">
        <authorList>
            <person name="Gilroy R."/>
        </authorList>
    </citation>
    <scope>NUCLEOTIDE SEQUENCE</scope>
    <source>
        <strain evidence="1">CHK160-9182</strain>
    </source>
</reference>
<proteinExistence type="predicted"/>
<dbReference type="GO" id="GO:0016787">
    <property type="term" value="F:hydrolase activity"/>
    <property type="evidence" value="ECO:0007669"/>
    <property type="project" value="UniProtKB-KW"/>
</dbReference>
<evidence type="ECO:0000313" key="2">
    <source>
        <dbReference type="Proteomes" id="UP000823934"/>
    </source>
</evidence>
<gene>
    <name evidence="1" type="ORF">H9889_03590</name>
</gene>
<dbReference type="EMBL" id="DXHP01000078">
    <property type="protein sequence ID" value="HIW06394.1"/>
    <property type="molecule type" value="Genomic_DNA"/>
</dbReference>
<dbReference type="InterPro" id="IPR041492">
    <property type="entry name" value="HAD_2"/>
</dbReference>
<dbReference type="NCBIfam" id="TIGR01509">
    <property type="entry name" value="HAD-SF-IA-v3"/>
    <property type="match status" value="1"/>
</dbReference>
<dbReference type="NCBIfam" id="TIGR01549">
    <property type="entry name" value="HAD-SF-IA-v1"/>
    <property type="match status" value="1"/>
</dbReference>
<dbReference type="PANTHER" id="PTHR43885">
    <property type="entry name" value="HALOACID DEHALOGENASE-LIKE HYDROLASE"/>
    <property type="match status" value="1"/>
</dbReference>
<dbReference type="InterPro" id="IPR023214">
    <property type="entry name" value="HAD_sf"/>
</dbReference>
<dbReference type="Gene3D" id="3.40.50.1000">
    <property type="entry name" value="HAD superfamily/HAD-like"/>
    <property type="match status" value="1"/>
</dbReference>
<dbReference type="Pfam" id="PF13419">
    <property type="entry name" value="HAD_2"/>
    <property type="match status" value="1"/>
</dbReference>
<protein>
    <submittedName>
        <fullName evidence="1">HAD family hydrolase</fullName>
    </submittedName>
</protein>
<sequence length="200" mass="22796">MNHKDIRHIRHWIFDMDGTLTLAVHDFAMVKKVLEIPEEEDILVNLENLPEADRHARLRWLAEYELKLAKQSIPAKGAEDLLQYLYQQSSDLAILTRNLQNLALVTLEAIKADHYFEPSLIFGRENAAPKPSADGIEQIIAKWEILPTETVIVGDHEYDLASGKNAGIQTILVNHETNIYPDLADYHFPSCEALLAYLKQ</sequence>
<comment type="caution">
    <text evidence="1">The sequence shown here is derived from an EMBL/GenBank/DDBJ whole genome shotgun (WGS) entry which is preliminary data.</text>
</comment>
<dbReference type="SFLD" id="SFLDG01129">
    <property type="entry name" value="C1.5:_HAD__Beta-PGM__Phosphata"/>
    <property type="match status" value="1"/>
</dbReference>
<organism evidence="1 2">
    <name type="scientific">Candidatus Ignatzschineria merdigallinarum</name>
    <dbReference type="NCBI Taxonomy" id="2838621"/>
    <lineage>
        <taxon>Bacteria</taxon>
        <taxon>Pseudomonadati</taxon>
        <taxon>Pseudomonadota</taxon>
        <taxon>Gammaproteobacteria</taxon>
        <taxon>Cardiobacteriales</taxon>
        <taxon>Ignatzschineriaceae</taxon>
        <taxon>Ignatzschineria</taxon>
    </lineage>
</organism>
<accession>A0A9D1TUU2</accession>
<dbReference type="SUPFAM" id="SSF56784">
    <property type="entry name" value="HAD-like"/>
    <property type="match status" value="1"/>
</dbReference>
<reference evidence="1" key="1">
    <citation type="journal article" date="2021" name="PeerJ">
        <title>Extensive microbial diversity within the chicken gut microbiome revealed by metagenomics and culture.</title>
        <authorList>
            <person name="Gilroy R."/>
            <person name="Ravi A."/>
            <person name="Getino M."/>
            <person name="Pursley I."/>
            <person name="Horton D.L."/>
            <person name="Alikhan N.F."/>
            <person name="Baker D."/>
            <person name="Gharbi K."/>
            <person name="Hall N."/>
            <person name="Watson M."/>
            <person name="Adriaenssens E.M."/>
            <person name="Foster-Nyarko E."/>
            <person name="Jarju S."/>
            <person name="Secka A."/>
            <person name="Antonio M."/>
            <person name="Oren A."/>
            <person name="Chaudhuri R.R."/>
            <person name="La Ragione R."/>
            <person name="Hildebrand F."/>
            <person name="Pallen M.J."/>
        </authorList>
    </citation>
    <scope>NUCLEOTIDE SEQUENCE</scope>
    <source>
        <strain evidence="1">CHK160-9182</strain>
    </source>
</reference>
<dbReference type="AlphaFoldDB" id="A0A9D1TUU2"/>
<dbReference type="Proteomes" id="UP000823934">
    <property type="component" value="Unassembled WGS sequence"/>
</dbReference>
<keyword evidence="1" id="KW-0378">Hydrolase</keyword>
<dbReference type="SFLD" id="SFLDS00003">
    <property type="entry name" value="Haloacid_Dehalogenase"/>
    <property type="match status" value="1"/>
</dbReference>
<dbReference type="Gene3D" id="1.10.260.80">
    <property type="match status" value="1"/>
</dbReference>
<evidence type="ECO:0000313" key="1">
    <source>
        <dbReference type="EMBL" id="HIW06394.1"/>
    </source>
</evidence>
<dbReference type="InterPro" id="IPR006439">
    <property type="entry name" value="HAD-SF_hydro_IA"/>
</dbReference>
<dbReference type="InterPro" id="IPR036412">
    <property type="entry name" value="HAD-like_sf"/>
</dbReference>
<name>A0A9D1TUU2_9GAMM</name>
<dbReference type="PANTHER" id="PTHR43885:SF1">
    <property type="entry name" value="SUPERFAMILY HYDROLASE, PUTATIVE (AFU_ORTHOLOGUE AFUA_4G13290)-RELATED"/>
    <property type="match status" value="1"/>
</dbReference>